<organism evidence="2 3">
    <name type="scientific">Alternaria panax</name>
    <dbReference type="NCBI Taxonomy" id="48097"/>
    <lineage>
        <taxon>Eukaryota</taxon>
        <taxon>Fungi</taxon>
        <taxon>Dikarya</taxon>
        <taxon>Ascomycota</taxon>
        <taxon>Pezizomycotina</taxon>
        <taxon>Dothideomycetes</taxon>
        <taxon>Pleosporomycetidae</taxon>
        <taxon>Pleosporales</taxon>
        <taxon>Pleosporineae</taxon>
        <taxon>Pleosporaceae</taxon>
        <taxon>Alternaria</taxon>
        <taxon>Alternaria sect. Panax</taxon>
    </lineage>
</organism>
<comment type="caution">
    <text evidence="2">The sequence shown here is derived from an EMBL/GenBank/DDBJ whole genome shotgun (WGS) entry which is preliminary data.</text>
</comment>
<evidence type="ECO:0000259" key="1">
    <source>
        <dbReference type="Pfam" id="PF06985"/>
    </source>
</evidence>
<dbReference type="InterPro" id="IPR052895">
    <property type="entry name" value="HetReg/Transcr_Mod"/>
</dbReference>
<feature type="domain" description="Heterokaryon incompatibility" evidence="1">
    <location>
        <begin position="46"/>
        <end position="205"/>
    </location>
</feature>
<sequence length="648" mass="74132">MNQYVYQSLSNDQIRLVTLLPAADRDCEVICDVNIVRLTKEDIPKYEALSYTWGPARSPAKLRISSENEHSIDITKNLAEALPYIRDPVLPRTLWIDSIAINQKDLKERGQQVQRMADIYRSAERVIIWLGTDDTSSKTVMSTCEFLGTKVEVNDFGSLRCLSDRLDDAHWGDIQAQLPYDIMTWKAIAAFLQRRWFQRLWIWQEIRLAKSNAIIMCGTDTMRWIRLRTLLDCIVYKRSVSPYAVDSDEKFFAPLQNGYNLARNDRMELCELLATMRHARCVDQRDRVYGILGLSSVHGLQIDIRPDYNKPVVDVYMELMMYSAKESKRLDMLSLCGSEQTMDNWPSWVPRLMDSKKRNDIHSFASGYSTCEVELLKDRALRVTGIRLGQITKKDYFHASLRNAVWGIRAWTHRVGMASRYVDGKSMAEAFCHAICGGVLADYYMPPSRSSPSLASSSTVFSNILRRYEDEIVMDQATIFFSGHVFRKCEGRAFFKTSRGHIGIGPANMREGDEICVLLGCDVPMIIRPDSNGRYRIIGESYVSGISSNEAILGRLPRRYREVLRYDPESGSTYWVYLNTETKRIQVGDPRLGAALPSGWGRITDAQGQFWEDFFHESAPGILTALDPRLTKPELLKRGVPLEDIEFS</sequence>
<reference evidence="2" key="1">
    <citation type="submission" date="2021-07" db="EMBL/GenBank/DDBJ databases">
        <title>Genome Resource of American Ginseng Black Spot Pathogen Alternaria panax.</title>
        <authorList>
            <person name="Qiu C."/>
            <person name="Wang W."/>
            <person name="Liu Z."/>
        </authorList>
    </citation>
    <scope>NUCLEOTIDE SEQUENCE</scope>
    <source>
        <strain evidence="2">BNCC115425</strain>
    </source>
</reference>
<dbReference type="Pfam" id="PF06985">
    <property type="entry name" value="HET"/>
    <property type="match status" value="1"/>
</dbReference>
<dbReference type="InterPro" id="IPR010730">
    <property type="entry name" value="HET"/>
</dbReference>
<dbReference type="PANTHER" id="PTHR24148">
    <property type="entry name" value="ANKYRIN REPEAT DOMAIN-CONTAINING PROTEIN 39 HOMOLOG-RELATED"/>
    <property type="match status" value="1"/>
</dbReference>
<keyword evidence="3" id="KW-1185">Reference proteome</keyword>
<protein>
    <recommendedName>
        <fullName evidence="1">Heterokaryon incompatibility domain-containing protein</fullName>
    </recommendedName>
</protein>
<dbReference type="PANTHER" id="PTHR24148:SF64">
    <property type="entry name" value="HETEROKARYON INCOMPATIBILITY DOMAIN-CONTAINING PROTEIN"/>
    <property type="match status" value="1"/>
</dbReference>
<evidence type="ECO:0000313" key="3">
    <source>
        <dbReference type="Proteomes" id="UP001199106"/>
    </source>
</evidence>
<gene>
    <name evidence="2" type="ORF">G6011_08685</name>
</gene>
<dbReference type="AlphaFoldDB" id="A0AAD4FIC4"/>
<name>A0AAD4FIC4_9PLEO</name>
<evidence type="ECO:0000313" key="2">
    <source>
        <dbReference type="EMBL" id="KAG9190597.1"/>
    </source>
</evidence>
<proteinExistence type="predicted"/>
<dbReference type="EMBL" id="JAANER010000004">
    <property type="protein sequence ID" value="KAG9190597.1"/>
    <property type="molecule type" value="Genomic_DNA"/>
</dbReference>
<accession>A0AAD4FIC4</accession>
<dbReference type="Pfam" id="PF26639">
    <property type="entry name" value="Het-6_barrel"/>
    <property type="match status" value="1"/>
</dbReference>
<dbReference type="Proteomes" id="UP001199106">
    <property type="component" value="Unassembled WGS sequence"/>
</dbReference>